<comment type="function">
    <text evidence="10">Catalyzes the first step in hexosamine metabolism, converting fructose-6P into glucosamine-6P using glutamine as a nitrogen source.</text>
</comment>
<dbReference type="CDD" id="cd05008">
    <property type="entry name" value="SIS_GlmS_GlmD_1"/>
    <property type="match status" value="1"/>
</dbReference>
<keyword evidence="6 10" id="KW-0032">Aminotransferase</keyword>
<dbReference type="SUPFAM" id="SSF56235">
    <property type="entry name" value="N-terminal nucleophile aminohydrolases (Ntn hydrolases)"/>
    <property type="match status" value="1"/>
</dbReference>
<evidence type="ECO:0000256" key="4">
    <source>
        <dbReference type="ARBA" id="ARBA00016090"/>
    </source>
</evidence>
<dbReference type="InterPro" id="IPR035466">
    <property type="entry name" value="GlmS/AgaS_SIS"/>
</dbReference>
<feature type="active site" description="For Fru-6P isomerization activity" evidence="10">
    <location>
        <position position="600"/>
    </location>
</feature>
<evidence type="ECO:0000256" key="9">
    <source>
        <dbReference type="ARBA" id="ARBA00022962"/>
    </source>
</evidence>
<comment type="catalytic activity">
    <reaction evidence="1 10">
        <text>D-fructose 6-phosphate + L-glutamine = D-glucosamine 6-phosphate + L-glutamate</text>
        <dbReference type="Rhea" id="RHEA:13237"/>
        <dbReference type="ChEBI" id="CHEBI:29985"/>
        <dbReference type="ChEBI" id="CHEBI:58359"/>
        <dbReference type="ChEBI" id="CHEBI:58725"/>
        <dbReference type="ChEBI" id="CHEBI:61527"/>
        <dbReference type="EC" id="2.6.1.16"/>
    </reaction>
</comment>
<evidence type="ECO:0000256" key="10">
    <source>
        <dbReference type="HAMAP-Rule" id="MF_00164"/>
    </source>
</evidence>
<evidence type="ECO:0000256" key="3">
    <source>
        <dbReference type="ARBA" id="ARBA00012916"/>
    </source>
</evidence>
<dbReference type="RefSeq" id="WP_096816049.1">
    <property type="nucleotide sequence ID" value="NZ_JXKC01000002.1"/>
</dbReference>
<dbReference type="GO" id="GO:0006002">
    <property type="term" value="P:fructose 6-phosphate metabolic process"/>
    <property type="evidence" value="ECO:0007669"/>
    <property type="project" value="TreeGrafter"/>
</dbReference>
<dbReference type="InterPro" id="IPR029055">
    <property type="entry name" value="Ntn_hydrolases_N"/>
</dbReference>
<keyword evidence="7 10" id="KW-0808">Transferase</keyword>
<dbReference type="NCBIfam" id="TIGR01135">
    <property type="entry name" value="glmS"/>
    <property type="match status" value="1"/>
</dbReference>
<evidence type="ECO:0000259" key="11">
    <source>
        <dbReference type="PROSITE" id="PS51278"/>
    </source>
</evidence>
<dbReference type="Gene3D" id="3.60.20.10">
    <property type="entry name" value="Glutamine Phosphoribosylpyrophosphate, subunit 1, domain 1"/>
    <property type="match status" value="1"/>
</dbReference>
<dbReference type="PROSITE" id="PS51278">
    <property type="entry name" value="GATASE_TYPE_2"/>
    <property type="match status" value="1"/>
</dbReference>
<dbReference type="GO" id="GO:0097367">
    <property type="term" value="F:carbohydrate derivative binding"/>
    <property type="evidence" value="ECO:0007669"/>
    <property type="project" value="InterPro"/>
</dbReference>
<dbReference type="AlphaFoldDB" id="A0A2A5SVR0"/>
<gene>
    <name evidence="10" type="primary">glmS</name>
    <name evidence="13" type="ORF">RU92_GL001510</name>
</gene>
<dbReference type="InterPro" id="IPR001347">
    <property type="entry name" value="SIS_dom"/>
</dbReference>
<comment type="subcellular location">
    <subcellularLocation>
        <location evidence="2 10">Cytoplasm</location>
    </subcellularLocation>
</comment>
<evidence type="ECO:0000313" key="13">
    <source>
        <dbReference type="EMBL" id="PCS19992.1"/>
    </source>
</evidence>
<keyword evidence="9" id="KW-0315">Glutamine amidotransferase</keyword>
<dbReference type="PANTHER" id="PTHR10937:SF0">
    <property type="entry name" value="GLUTAMINE--FRUCTOSE-6-PHOSPHATE TRANSAMINASE (ISOMERIZING)"/>
    <property type="match status" value="1"/>
</dbReference>
<evidence type="ECO:0000313" key="14">
    <source>
        <dbReference type="Proteomes" id="UP000218711"/>
    </source>
</evidence>
<reference evidence="13 14" key="1">
    <citation type="submission" date="2014-12" db="EMBL/GenBank/DDBJ databases">
        <title>Draft genome sequences of 10 type strains of Lactococcus.</title>
        <authorList>
            <person name="Sun Z."/>
            <person name="Zhong Z."/>
            <person name="Liu W."/>
            <person name="Zhang W."/>
            <person name="Zhang H."/>
        </authorList>
    </citation>
    <scope>NUCLEOTIDE SEQUENCE [LARGE SCALE GENOMIC DNA]</scope>
    <source>
        <strain evidence="13 14">DSM 21502</strain>
    </source>
</reference>
<dbReference type="CDD" id="cd00714">
    <property type="entry name" value="GFAT"/>
    <property type="match status" value="1"/>
</dbReference>
<dbReference type="InterPro" id="IPR005855">
    <property type="entry name" value="GFAT"/>
</dbReference>
<dbReference type="Pfam" id="PF01380">
    <property type="entry name" value="SIS"/>
    <property type="match status" value="2"/>
</dbReference>
<evidence type="ECO:0000256" key="5">
    <source>
        <dbReference type="ARBA" id="ARBA00022490"/>
    </source>
</evidence>
<organism evidence="13 14">
    <name type="scientific">Lactococcus cremoris subsp. tructae</name>
    <dbReference type="NCBI Taxonomy" id="542833"/>
    <lineage>
        <taxon>Bacteria</taxon>
        <taxon>Bacillati</taxon>
        <taxon>Bacillota</taxon>
        <taxon>Bacilli</taxon>
        <taxon>Lactobacillales</taxon>
        <taxon>Streptococcaceae</taxon>
        <taxon>Lactococcus</taxon>
    </lineage>
</organism>
<dbReference type="HAMAP" id="MF_00164">
    <property type="entry name" value="GlmS"/>
    <property type="match status" value="1"/>
</dbReference>
<dbReference type="GO" id="GO:0005829">
    <property type="term" value="C:cytosol"/>
    <property type="evidence" value="ECO:0007669"/>
    <property type="project" value="TreeGrafter"/>
</dbReference>
<dbReference type="PROSITE" id="PS51464">
    <property type="entry name" value="SIS"/>
    <property type="match status" value="2"/>
</dbReference>
<comment type="caution">
    <text evidence="13">The sequence shown here is derived from an EMBL/GenBank/DDBJ whole genome shotgun (WGS) entry which is preliminary data.</text>
</comment>
<dbReference type="EMBL" id="JXKC01000002">
    <property type="protein sequence ID" value="PCS19992.1"/>
    <property type="molecule type" value="Genomic_DNA"/>
</dbReference>
<evidence type="ECO:0000256" key="1">
    <source>
        <dbReference type="ARBA" id="ARBA00001031"/>
    </source>
</evidence>
<dbReference type="GO" id="GO:0006047">
    <property type="term" value="P:UDP-N-acetylglucosamine metabolic process"/>
    <property type="evidence" value="ECO:0007669"/>
    <property type="project" value="TreeGrafter"/>
</dbReference>
<dbReference type="GO" id="GO:0005975">
    <property type="term" value="P:carbohydrate metabolic process"/>
    <property type="evidence" value="ECO:0007669"/>
    <property type="project" value="UniProtKB-UniRule"/>
</dbReference>
<feature type="domain" description="SIS" evidence="12">
    <location>
        <begin position="285"/>
        <end position="428"/>
    </location>
</feature>
<dbReference type="Gene3D" id="3.40.50.10490">
    <property type="entry name" value="Glucose-6-phosphate isomerase like protein, domain 1"/>
    <property type="match status" value="2"/>
</dbReference>
<dbReference type="InterPro" id="IPR047084">
    <property type="entry name" value="GFAT_N"/>
</dbReference>
<dbReference type="InterPro" id="IPR035490">
    <property type="entry name" value="GlmS/FrlB_SIS"/>
</dbReference>
<protein>
    <recommendedName>
        <fullName evidence="4 10">Glutamine--fructose-6-phosphate aminotransferase [isomerizing]</fullName>
        <ecNumber evidence="3 10">2.6.1.16</ecNumber>
    </recommendedName>
    <alternativeName>
        <fullName evidence="10">D-fructose-6-phosphate amidotransferase</fullName>
    </alternativeName>
    <alternativeName>
        <fullName evidence="10">GFAT</fullName>
    </alternativeName>
    <alternativeName>
        <fullName evidence="10">Glucosamine-6-phosphate synthase</fullName>
    </alternativeName>
    <alternativeName>
        <fullName evidence="10">Hexosephosphate aminotransferase</fullName>
    </alternativeName>
    <alternativeName>
        <fullName evidence="10">L-glutamine--D-fructose-6-phosphate amidotransferase</fullName>
    </alternativeName>
</protein>
<feature type="active site" description="Nucleophile; for GATase activity" evidence="10">
    <location>
        <position position="2"/>
    </location>
</feature>
<dbReference type="NCBIfam" id="NF001484">
    <property type="entry name" value="PRK00331.1"/>
    <property type="match status" value="1"/>
</dbReference>
<dbReference type="Pfam" id="PF13522">
    <property type="entry name" value="GATase_6"/>
    <property type="match status" value="1"/>
</dbReference>
<dbReference type="CDD" id="cd05009">
    <property type="entry name" value="SIS_GlmS_GlmD_2"/>
    <property type="match status" value="1"/>
</dbReference>
<comment type="subunit">
    <text evidence="10">Homodimer.</text>
</comment>
<dbReference type="InterPro" id="IPR017932">
    <property type="entry name" value="GATase_2_dom"/>
</dbReference>
<dbReference type="FunFam" id="3.60.20.10:FF:000006">
    <property type="entry name" value="Glutamine--fructose-6-phosphate aminotransferase [isomerizing]"/>
    <property type="match status" value="1"/>
</dbReference>
<name>A0A2A5SVR0_LACLC</name>
<sequence length="605" mass="65854">MCGIVGVVGSKNATDILMQGLEKLEYRGYDSAGIFVNGQKTAAKLVKSVGRIADLRAKLGIDVSGTSGIGHTRWATHGKPTEDNAHPHTSSSDRFVLVHNGVIENFVELKNEFLMNDSFKGQTDTEIAVHLIAKFAEEENLTTLEAFKKALKLIQGSYAFALMDREDADLIYVAKNKSPLLIGLGDGYNMVCSDAMAMIRETSEFMEIHDKELVVLTKDKVEVMDYEGQIISRNSYTAELDLSDIGKGTYPFYMLKEIDEQPAVMRKLIATYANEDGTMKVDQDIIKGIQEADRIYIIAAGTSYHAGFGAKMMLEALTDTPVELGLASEWGYDMPLLSKKPFFIFLSQSGETADSRQVLVKVNELGLPSLTVTNVPGSTLSREATYTMLIGAGPEIAVASTKAYTGQIATLAFLAKAVGEAEGQAKAKDFDLVKELSLVAQSIESTLSEKDEIAAIVSELLPTTRSAFYIGRKQDYYVAMEASLKLKEISYIQCEGFAAGELKHGTISLIEKGTPVLALISNNEEVAAHTRGNVMETVARGASAITIVEEGVAREDDTIVINQVHPYLSAISMVIPTQLIAYYASMQRGLDVDKPRNLAKAVTVE</sequence>
<feature type="initiator methionine" description="Removed" evidence="10">
    <location>
        <position position="1"/>
    </location>
</feature>
<dbReference type="FunFam" id="3.40.50.10490:FF:000022">
    <property type="entry name" value="Glutamine--fructose-6-phosphate aminotransferase [isomerizing]"/>
    <property type="match status" value="1"/>
</dbReference>
<dbReference type="FunFam" id="3.40.50.10490:FF:000001">
    <property type="entry name" value="Glutamine--fructose-6-phosphate aminotransferase [isomerizing]"/>
    <property type="match status" value="1"/>
</dbReference>
<dbReference type="GO" id="GO:0006487">
    <property type="term" value="P:protein N-linked glycosylation"/>
    <property type="evidence" value="ECO:0007669"/>
    <property type="project" value="TreeGrafter"/>
</dbReference>
<evidence type="ECO:0000256" key="6">
    <source>
        <dbReference type="ARBA" id="ARBA00022576"/>
    </source>
</evidence>
<dbReference type="InterPro" id="IPR046348">
    <property type="entry name" value="SIS_dom_sf"/>
</dbReference>
<proteinExistence type="inferred from homology"/>
<evidence type="ECO:0000256" key="2">
    <source>
        <dbReference type="ARBA" id="ARBA00004496"/>
    </source>
</evidence>
<keyword evidence="5 10" id="KW-0963">Cytoplasm</keyword>
<feature type="domain" description="SIS" evidence="12">
    <location>
        <begin position="456"/>
        <end position="595"/>
    </location>
</feature>
<accession>A0A2A5SVR0</accession>
<dbReference type="Proteomes" id="UP000218711">
    <property type="component" value="Unassembled WGS sequence"/>
</dbReference>
<dbReference type="SUPFAM" id="SSF53697">
    <property type="entry name" value="SIS domain"/>
    <property type="match status" value="1"/>
</dbReference>
<evidence type="ECO:0000259" key="12">
    <source>
        <dbReference type="PROSITE" id="PS51464"/>
    </source>
</evidence>
<keyword evidence="8" id="KW-0677">Repeat</keyword>
<dbReference type="GO" id="GO:0004360">
    <property type="term" value="F:glutamine-fructose-6-phosphate transaminase (isomerizing) activity"/>
    <property type="evidence" value="ECO:0007669"/>
    <property type="project" value="UniProtKB-UniRule"/>
</dbReference>
<dbReference type="EC" id="2.6.1.16" evidence="3 10"/>
<feature type="domain" description="Glutamine amidotransferase type-2" evidence="11">
    <location>
        <begin position="2"/>
        <end position="219"/>
    </location>
</feature>
<evidence type="ECO:0000256" key="7">
    <source>
        <dbReference type="ARBA" id="ARBA00022679"/>
    </source>
</evidence>
<evidence type="ECO:0000256" key="8">
    <source>
        <dbReference type="ARBA" id="ARBA00022737"/>
    </source>
</evidence>
<dbReference type="PANTHER" id="PTHR10937">
    <property type="entry name" value="GLUCOSAMINE--FRUCTOSE-6-PHOSPHATE AMINOTRANSFERASE, ISOMERIZING"/>
    <property type="match status" value="1"/>
</dbReference>